<protein>
    <submittedName>
        <fullName evidence="3">Cyclopentanol dehydrogenase</fullName>
        <ecNumber evidence="3">1.1.1.163</ecNumber>
    </submittedName>
</protein>
<dbReference type="InterPro" id="IPR002347">
    <property type="entry name" value="SDR_fam"/>
</dbReference>
<evidence type="ECO:0000313" key="3">
    <source>
        <dbReference type="EMBL" id="SUS03347.1"/>
    </source>
</evidence>
<dbReference type="PRINTS" id="PR00080">
    <property type="entry name" value="SDRFAMILY"/>
</dbReference>
<name>A0A380T9D9_9ZZZZ</name>
<dbReference type="EMBL" id="UIDG01000001">
    <property type="protein sequence ID" value="SUS03347.1"/>
    <property type="molecule type" value="Genomic_DNA"/>
</dbReference>
<evidence type="ECO:0000256" key="2">
    <source>
        <dbReference type="ARBA" id="ARBA00023002"/>
    </source>
</evidence>
<sequence>MSRLKSSQSIPPMMEYRQEEIEMRRLENKVVIITGGAVGIGRACAIQMARQGAAVALFDADEEKGSATVAEIIDEDLRAHFVRCDVSSEQEVKAAVEHTTTYFDRIDVLVNNAGIAGPSKPTHELTEEEWDRVQAVNVKGVFFCTKHVIPHMRKAGGGSIINLSSIYGLVGGPDVPPYHASKGAVRLMSKTDALLYAPDRIRVNSVHPGYIWTPMVEGHLKSLGDLEAGRKVVNELHPLGHMGEADDIAWGVVYLASDESKFVTGAELVIDGGYIAR</sequence>
<dbReference type="PANTHER" id="PTHR24321">
    <property type="entry name" value="DEHYDROGENASES, SHORT CHAIN"/>
    <property type="match status" value="1"/>
</dbReference>
<reference evidence="3" key="1">
    <citation type="submission" date="2018-07" db="EMBL/GenBank/DDBJ databases">
        <authorList>
            <person name="Quirk P.G."/>
            <person name="Krulwich T.A."/>
        </authorList>
    </citation>
    <scope>NUCLEOTIDE SEQUENCE</scope>
</reference>
<dbReference type="GO" id="GO:0055041">
    <property type="term" value="F:cyclopentanol dehydrogenase activity"/>
    <property type="evidence" value="ECO:0007669"/>
    <property type="project" value="UniProtKB-EC"/>
</dbReference>
<keyword evidence="2 3" id="KW-0560">Oxidoreductase</keyword>
<dbReference type="Gene3D" id="3.40.50.720">
    <property type="entry name" value="NAD(P)-binding Rossmann-like Domain"/>
    <property type="match status" value="1"/>
</dbReference>
<comment type="similarity">
    <text evidence="1">Belongs to the short-chain dehydrogenases/reductases (SDR) family.</text>
</comment>
<dbReference type="InterPro" id="IPR036291">
    <property type="entry name" value="NAD(P)-bd_dom_sf"/>
</dbReference>
<evidence type="ECO:0000256" key="1">
    <source>
        <dbReference type="ARBA" id="ARBA00006484"/>
    </source>
</evidence>
<dbReference type="AlphaFoldDB" id="A0A380T9D9"/>
<proteinExistence type="inferred from homology"/>
<dbReference type="FunFam" id="3.40.50.720:FF:000084">
    <property type="entry name" value="Short-chain dehydrogenase reductase"/>
    <property type="match status" value="1"/>
</dbReference>
<dbReference type="Pfam" id="PF13561">
    <property type="entry name" value="adh_short_C2"/>
    <property type="match status" value="1"/>
</dbReference>
<dbReference type="PANTHER" id="PTHR24321:SF8">
    <property type="entry name" value="ESTRADIOL 17-BETA-DEHYDROGENASE 8-RELATED"/>
    <property type="match status" value="1"/>
</dbReference>
<organism evidence="3">
    <name type="scientific">metagenome</name>
    <dbReference type="NCBI Taxonomy" id="256318"/>
    <lineage>
        <taxon>unclassified sequences</taxon>
        <taxon>metagenomes</taxon>
    </lineage>
</organism>
<dbReference type="SUPFAM" id="SSF51735">
    <property type="entry name" value="NAD(P)-binding Rossmann-fold domains"/>
    <property type="match status" value="1"/>
</dbReference>
<accession>A0A380T9D9</accession>
<dbReference type="PRINTS" id="PR00081">
    <property type="entry name" value="GDHRDH"/>
</dbReference>
<dbReference type="EC" id="1.1.1.163" evidence="3"/>
<dbReference type="NCBIfam" id="NF005559">
    <property type="entry name" value="PRK07231.1"/>
    <property type="match status" value="1"/>
</dbReference>
<gene>
    <name evidence="3" type="primary">cpnA</name>
    <name evidence="3" type="ORF">DF3PB_10099</name>
</gene>